<dbReference type="HOGENOM" id="CLU_013602_0_0_1"/>
<dbReference type="EMBL" id="KL197756">
    <property type="protein sequence ID" value="KDQ50740.1"/>
    <property type="molecule type" value="Genomic_DNA"/>
</dbReference>
<evidence type="ECO:0000256" key="1">
    <source>
        <dbReference type="SAM" id="MobiDB-lite"/>
    </source>
</evidence>
<sequence length="559" mass="60759">MYRSNSPLFDVPEFPQLRRVKPLPKRRRTTEPVAHDADTLPIPPVLSPNATPEELIAHADSLSAQMALQSYYMPILGGVQELLKTGFGRENVSTPVDYSAVYGVGEGRQGLDDEENGEGDYSDHLQQPGNTKKRKVPANASGPPHGLDGSSGNSAEEEEPAERGVSTGARSEGDVMEVFRPVTPPNTLVAKRGKMSPATLAGLQHKEMLKSRKRQLAAVIGALSHGDTLALDQALSASYPFANSRLGGDLKNPVPPKVRLSRRRTPRMARAFQALHQNLPALPGKEGDGYPLDGDFSFVCHSATSDRLIATKQEVATLHARFEAELARQAAKAVEAAKQTALALSNRVPSRRTDRTKQRARTGAQGGDQTATFLDPLLGTKPRGKKKKRSALANASNPHHLRNYVPSRLPNQGQVNSSQANLNAQNFLGPPPLRFLSAEIPPRRRKKSDMPSSLPVTNPAEEWICPFCEYDLFYGDDQRFRRAVKSRKKILKRRRRARERAAAAASGKNAVRAADKGQSVDDDVHPGFAPAHEDIAPIPNSKAMGERDKSVEGTSGALG</sequence>
<feature type="compositionally biased region" description="Basic and acidic residues" evidence="1">
    <location>
        <begin position="513"/>
        <end position="535"/>
    </location>
</feature>
<dbReference type="STRING" id="933084.A0A067PA81"/>
<dbReference type="Proteomes" id="UP000027265">
    <property type="component" value="Unassembled WGS sequence"/>
</dbReference>
<reference evidence="3" key="1">
    <citation type="journal article" date="2014" name="Proc. Natl. Acad. Sci. U.S.A.">
        <title>Extensive sampling of basidiomycete genomes demonstrates inadequacy of the white-rot/brown-rot paradigm for wood decay fungi.</title>
        <authorList>
            <person name="Riley R."/>
            <person name="Salamov A.A."/>
            <person name="Brown D.W."/>
            <person name="Nagy L.G."/>
            <person name="Floudas D."/>
            <person name="Held B.W."/>
            <person name="Levasseur A."/>
            <person name="Lombard V."/>
            <person name="Morin E."/>
            <person name="Otillar R."/>
            <person name="Lindquist E.A."/>
            <person name="Sun H."/>
            <person name="LaButti K.M."/>
            <person name="Schmutz J."/>
            <person name="Jabbour D."/>
            <person name="Luo H."/>
            <person name="Baker S.E."/>
            <person name="Pisabarro A.G."/>
            <person name="Walton J.D."/>
            <person name="Blanchette R.A."/>
            <person name="Henrissat B."/>
            <person name="Martin F."/>
            <person name="Cullen D."/>
            <person name="Hibbett D.S."/>
            <person name="Grigoriev I.V."/>
        </authorList>
    </citation>
    <scope>NUCLEOTIDE SEQUENCE [LARGE SCALE GENOMIC DNA]</scope>
    <source>
        <strain evidence="3">MUCL 33604</strain>
    </source>
</reference>
<feature type="compositionally biased region" description="Basic and acidic residues" evidence="1">
    <location>
        <begin position="29"/>
        <end position="38"/>
    </location>
</feature>
<feature type="compositionally biased region" description="Low complexity" evidence="1">
    <location>
        <begin position="502"/>
        <end position="512"/>
    </location>
</feature>
<feature type="region of interest" description="Disordered" evidence="1">
    <location>
        <begin position="22"/>
        <end position="45"/>
    </location>
</feature>
<proteinExistence type="predicted"/>
<dbReference type="InParanoid" id="A0A067PA81"/>
<dbReference type="AlphaFoldDB" id="A0A067PA81"/>
<dbReference type="OrthoDB" id="2507488at2759"/>
<name>A0A067PA81_9AGAM</name>
<gene>
    <name evidence="2" type="ORF">JAAARDRAFT_41828</name>
</gene>
<keyword evidence="3" id="KW-1185">Reference proteome</keyword>
<feature type="region of interest" description="Disordered" evidence="1">
    <location>
        <begin position="345"/>
        <end position="417"/>
    </location>
</feature>
<feature type="region of interest" description="Disordered" evidence="1">
    <location>
        <begin position="494"/>
        <end position="559"/>
    </location>
</feature>
<feature type="region of interest" description="Disordered" evidence="1">
    <location>
        <begin position="106"/>
        <end position="178"/>
    </location>
</feature>
<protein>
    <submittedName>
        <fullName evidence="2">Uncharacterized protein</fullName>
    </submittedName>
</protein>
<accession>A0A067PA81</accession>
<evidence type="ECO:0000313" key="3">
    <source>
        <dbReference type="Proteomes" id="UP000027265"/>
    </source>
</evidence>
<organism evidence="2 3">
    <name type="scientific">Jaapia argillacea MUCL 33604</name>
    <dbReference type="NCBI Taxonomy" id="933084"/>
    <lineage>
        <taxon>Eukaryota</taxon>
        <taxon>Fungi</taxon>
        <taxon>Dikarya</taxon>
        <taxon>Basidiomycota</taxon>
        <taxon>Agaricomycotina</taxon>
        <taxon>Agaricomycetes</taxon>
        <taxon>Agaricomycetidae</taxon>
        <taxon>Jaapiales</taxon>
        <taxon>Jaapiaceae</taxon>
        <taxon>Jaapia</taxon>
    </lineage>
</organism>
<evidence type="ECO:0000313" key="2">
    <source>
        <dbReference type="EMBL" id="KDQ50740.1"/>
    </source>
</evidence>